<dbReference type="STRING" id="1278311.GCA_000428705_00183"/>
<dbReference type="InterPro" id="IPR023509">
    <property type="entry name" value="DTD-like_sf"/>
</dbReference>
<dbReference type="PANTHER" id="PTHR10472:SF5">
    <property type="entry name" value="D-AMINOACYL-TRNA DEACYLASE 1"/>
    <property type="match status" value="1"/>
</dbReference>
<keyword evidence="2 3" id="KW-0378">Hydrolase</keyword>
<comment type="catalytic activity">
    <reaction evidence="2">
        <text>a D-aminoacyl-tRNA + H2O = a tRNA + a D-alpha-amino acid + H(+)</text>
        <dbReference type="Rhea" id="RHEA:13953"/>
        <dbReference type="Rhea" id="RHEA-COMP:10123"/>
        <dbReference type="Rhea" id="RHEA-COMP:10124"/>
        <dbReference type="ChEBI" id="CHEBI:15377"/>
        <dbReference type="ChEBI" id="CHEBI:15378"/>
        <dbReference type="ChEBI" id="CHEBI:59871"/>
        <dbReference type="ChEBI" id="CHEBI:78442"/>
        <dbReference type="ChEBI" id="CHEBI:79333"/>
        <dbReference type="EC" id="3.1.1.96"/>
    </reaction>
</comment>
<feature type="short sequence motif" description="Gly-cisPro motif, important for rejection of L-amino acids" evidence="2">
    <location>
        <begin position="136"/>
        <end position="137"/>
    </location>
</feature>
<dbReference type="EC" id="3.1.1.-" evidence="2"/>
<accession>A0A449BEB8</accession>
<evidence type="ECO:0000313" key="3">
    <source>
        <dbReference type="EMBL" id="VEU80803.1"/>
    </source>
</evidence>
<keyword evidence="4" id="KW-1185">Reference proteome</keyword>
<dbReference type="Pfam" id="PF02580">
    <property type="entry name" value="Tyr_Deacylase"/>
    <property type="match status" value="1"/>
</dbReference>
<dbReference type="NCBIfam" id="TIGR00256">
    <property type="entry name" value="D-aminoacyl-tRNA deacylase"/>
    <property type="match status" value="1"/>
</dbReference>
<gene>
    <name evidence="2 3" type="primary">dtd</name>
    <name evidence="3" type="ORF">NCTC10138_01188</name>
</gene>
<dbReference type="InterPro" id="IPR003732">
    <property type="entry name" value="Daa-tRNA_deacyls_DTD"/>
</dbReference>
<comment type="subunit">
    <text evidence="2">Homodimer.</text>
</comment>
<keyword evidence="2" id="KW-0694">RNA-binding</keyword>
<dbReference type="GO" id="GO:0000049">
    <property type="term" value="F:tRNA binding"/>
    <property type="evidence" value="ECO:0007669"/>
    <property type="project" value="UniProtKB-UniRule"/>
</dbReference>
<dbReference type="GO" id="GO:0051500">
    <property type="term" value="F:D-tyrosyl-tRNA(Tyr) deacylase activity"/>
    <property type="evidence" value="ECO:0007669"/>
    <property type="project" value="TreeGrafter"/>
</dbReference>
<dbReference type="CDD" id="cd00563">
    <property type="entry name" value="Dtyr_deacylase"/>
    <property type="match status" value="1"/>
</dbReference>
<dbReference type="GO" id="GO:0106026">
    <property type="term" value="F:Gly-tRNA(Ala) deacylase activity"/>
    <property type="evidence" value="ECO:0007669"/>
    <property type="project" value="UniProtKB-UniRule"/>
</dbReference>
<dbReference type="EMBL" id="LR215048">
    <property type="protein sequence ID" value="VEU80803.1"/>
    <property type="molecule type" value="Genomic_DNA"/>
</dbReference>
<keyword evidence="2" id="KW-0820">tRNA-binding</keyword>
<dbReference type="HAMAP" id="MF_00518">
    <property type="entry name" value="Deacylase_Dtd"/>
    <property type="match status" value="1"/>
</dbReference>
<comment type="subcellular location">
    <subcellularLocation>
        <location evidence="2">Cytoplasm</location>
    </subcellularLocation>
</comment>
<dbReference type="GO" id="GO:0019478">
    <property type="term" value="P:D-amino acid catabolic process"/>
    <property type="evidence" value="ECO:0007669"/>
    <property type="project" value="UniProtKB-UniRule"/>
</dbReference>
<dbReference type="OrthoDB" id="9801395at2"/>
<dbReference type="KEGG" id="aaxa:NCTC10138_01188"/>
<dbReference type="EC" id="3.1.1.96" evidence="2"/>
<name>A0A449BEB8_HAPAX</name>
<protein>
    <recommendedName>
        <fullName evidence="2">D-aminoacyl-tRNA deacylase</fullName>
        <shortName evidence="2">DTD</shortName>
        <ecNumber evidence="2">3.1.1.96</ecNumber>
    </recommendedName>
    <alternativeName>
        <fullName evidence="2">Gly-tRNA(Ala) deacylase</fullName>
        <ecNumber evidence="2">3.1.1.-</ecNumber>
    </alternativeName>
</protein>
<evidence type="ECO:0000256" key="2">
    <source>
        <dbReference type="HAMAP-Rule" id="MF_00518"/>
    </source>
</evidence>
<dbReference type="RefSeq" id="WP_026391070.1">
    <property type="nucleotide sequence ID" value="NZ_LR215048.1"/>
</dbReference>
<dbReference type="Gene3D" id="3.50.80.10">
    <property type="entry name" value="D-tyrosyl-tRNA(Tyr) deacylase"/>
    <property type="match status" value="1"/>
</dbReference>
<comment type="domain">
    <text evidence="2">A Gly-cisPro motif from one monomer fits into the active site of the other monomer to allow specific chiral rejection of L-amino acids.</text>
</comment>
<dbReference type="SUPFAM" id="SSF69500">
    <property type="entry name" value="DTD-like"/>
    <property type="match status" value="1"/>
</dbReference>
<dbReference type="PANTHER" id="PTHR10472">
    <property type="entry name" value="D-TYROSYL-TRNA TYR DEACYLASE"/>
    <property type="match status" value="1"/>
</dbReference>
<comment type="catalytic activity">
    <reaction evidence="2">
        <text>glycyl-tRNA(Ala) + H2O = tRNA(Ala) + glycine + H(+)</text>
        <dbReference type="Rhea" id="RHEA:53744"/>
        <dbReference type="Rhea" id="RHEA-COMP:9657"/>
        <dbReference type="Rhea" id="RHEA-COMP:13640"/>
        <dbReference type="ChEBI" id="CHEBI:15377"/>
        <dbReference type="ChEBI" id="CHEBI:15378"/>
        <dbReference type="ChEBI" id="CHEBI:57305"/>
        <dbReference type="ChEBI" id="CHEBI:78442"/>
        <dbReference type="ChEBI" id="CHEBI:78522"/>
    </reaction>
</comment>
<evidence type="ECO:0000313" key="4">
    <source>
        <dbReference type="Proteomes" id="UP000289841"/>
    </source>
</evidence>
<organism evidence="3 4">
    <name type="scientific">Haploplasma axanthum</name>
    <name type="common">Acholeplasma axanthum</name>
    <dbReference type="NCBI Taxonomy" id="29552"/>
    <lineage>
        <taxon>Bacteria</taxon>
        <taxon>Bacillati</taxon>
        <taxon>Mycoplasmatota</taxon>
        <taxon>Mollicutes</taxon>
        <taxon>Acholeplasmatales</taxon>
        <taxon>Acholeplasmataceae</taxon>
        <taxon>Haploplasma</taxon>
    </lineage>
</organism>
<reference evidence="3 4" key="1">
    <citation type="submission" date="2019-01" db="EMBL/GenBank/DDBJ databases">
        <authorList>
            <consortium name="Pathogen Informatics"/>
        </authorList>
    </citation>
    <scope>NUCLEOTIDE SEQUENCE [LARGE SCALE GENOMIC DNA]</scope>
    <source>
        <strain evidence="3 4">NCTC10138</strain>
    </source>
</reference>
<dbReference type="Proteomes" id="UP000289841">
    <property type="component" value="Chromosome"/>
</dbReference>
<keyword evidence="2" id="KW-0963">Cytoplasm</keyword>
<dbReference type="AlphaFoldDB" id="A0A449BEB8"/>
<dbReference type="FunFam" id="3.50.80.10:FF:000001">
    <property type="entry name" value="D-aminoacyl-tRNA deacylase"/>
    <property type="match status" value="1"/>
</dbReference>
<dbReference type="GO" id="GO:0005737">
    <property type="term" value="C:cytoplasm"/>
    <property type="evidence" value="ECO:0007669"/>
    <property type="project" value="UniProtKB-SubCell"/>
</dbReference>
<dbReference type="GO" id="GO:0043908">
    <property type="term" value="F:Ser(Gly)-tRNA(Ala) hydrolase activity"/>
    <property type="evidence" value="ECO:0007669"/>
    <property type="project" value="UniProtKB-UniRule"/>
</dbReference>
<comment type="similarity">
    <text evidence="1 2">Belongs to the DTD family.</text>
</comment>
<evidence type="ECO:0000256" key="1">
    <source>
        <dbReference type="ARBA" id="ARBA00009673"/>
    </source>
</evidence>
<proteinExistence type="inferred from homology"/>
<comment type="function">
    <text evidence="2">An aminoacyl-tRNA editing enzyme that deacylates mischarged D-aminoacyl-tRNAs. Also deacylates mischarged glycyl-tRNA(Ala), protecting cells against glycine mischarging by AlaRS. Acts via tRNA-based rather than protein-based catalysis; rejects L-amino acids rather than detecting D-amino acids in the active site. By recycling D-aminoacyl-tRNA to D-amino acids and free tRNA molecules, this enzyme counteracts the toxicity associated with the formation of D-aminoacyl-tRNA entities in vivo and helps enforce protein L-homochirality.</text>
</comment>
<sequence>MKLVIQRVKKANVKINNEIVGSIEKGFLVYLGIHINDTKNDVFKYVNKISNLRVFEDEDGKMNKDIKSVNGDFLIVSQFTLYGDAKKGNRPSFIEAARPEVAIPLYELFIDTLKNSFNVETGVFGADMQVESVNDGPVTIILENL</sequence>